<accession>R1CSY5</accession>
<dbReference type="SUPFAM" id="SSF118010">
    <property type="entry name" value="TM1457-like"/>
    <property type="match status" value="1"/>
</dbReference>
<comment type="caution">
    <text evidence="1">The sequence shown here is derived from an EMBL/GenBank/DDBJ whole genome shotgun (WGS) entry which is preliminary data.</text>
</comment>
<organism evidence="1 2">
    <name type="scientific">Caldisalinibacter kiritimatiensis</name>
    <dbReference type="NCBI Taxonomy" id="1304284"/>
    <lineage>
        <taxon>Bacteria</taxon>
        <taxon>Bacillati</taxon>
        <taxon>Bacillota</taxon>
        <taxon>Tissierellia</taxon>
        <taxon>Tissierellales</taxon>
        <taxon>Thermohalobacteraceae</taxon>
        <taxon>Caldisalinibacter</taxon>
    </lineage>
</organism>
<dbReference type="Proteomes" id="UP000013378">
    <property type="component" value="Unassembled WGS sequence"/>
</dbReference>
<gene>
    <name evidence="1" type="ORF">L21TH_2118</name>
</gene>
<dbReference type="AlphaFoldDB" id="R1CSY5"/>
<sequence>MKEEKLQYTVKDGYLKVSISEDINEQQRKKVSVVLETMIVGIEALLEDYSEYLTLEYGEV</sequence>
<reference evidence="1 2" key="1">
    <citation type="journal article" date="2015" name="Geomicrobiol. J.">
        <title>Caldisalinibacter kiritimatiensis gen. nov., sp. nov., a moderately thermohalophilic thiosulfate-reducing bacterium from a hypersaline microbial mat.</title>
        <authorList>
            <person name="Ben Hania W."/>
            <person name="Joseph M."/>
            <person name="Fiebig A."/>
            <person name="Bunk B."/>
            <person name="Klenk H.-P."/>
            <person name="Fardeau M.-L."/>
            <person name="Spring S."/>
        </authorList>
    </citation>
    <scope>NUCLEOTIDE SEQUENCE [LARGE SCALE GENOMIC DNA]</scope>
    <source>
        <strain evidence="1 2">L21-TH-D2</strain>
    </source>
</reference>
<dbReference type="STRING" id="1304284.L21TH_2118"/>
<evidence type="ECO:0000313" key="1">
    <source>
        <dbReference type="EMBL" id="EOC99813.1"/>
    </source>
</evidence>
<name>R1CSY5_9FIRM</name>
<proteinExistence type="predicted"/>
<keyword evidence="2" id="KW-1185">Reference proteome</keyword>
<evidence type="ECO:0000313" key="2">
    <source>
        <dbReference type="Proteomes" id="UP000013378"/>
    </source>
</evidence>
<dbReference type="Gene3D" id="3.30.70.1490">
    <property type="entry name" value="Cysteine protease Prp"/>
    <property type="match status" value="1"/>
</dbReference>
<dbReference type="InterPro" id="IPR036764">
    <property type="entry name" value="Peptidase_Prp_sf"/>
</dbReference>
<dbReference type="EMBL" id="ARZA01000236">
    <property type="protein sequence ID" value="EOC99813.1"/>
    <property type="molecule type" value="Genomic_DNA"/>
</dbReference>
<protein>
    <submittedName>
        <fullName evidence="1">Uncharacterized protein</fullName>
    </submittedName>
</protein>